<dbReference type="NCBIfam" id="NF033625">
    <property type="entry name" value="HpxZ"/>
    <property type="match status" value="1"/>
</dbReference>
<keyword evidence="2" id="KW-1185">Reference proteome</keyword>
<organism evidence="1 2">
    <name type="scientific">Micromonospora echinospora</name>
    <name type="common">Micromonospora purpurea</name>
    <dbReference type="NCBI Taxonomy" id="1877"/>
    <lineage>
        <taxon>Bacteria</taxon>
        <taxon>Bacillati</taxon>
        <taxon>Actinomycetota</taxon>
        <taxon>Actinomycetes</taxon>
        <taxon>Micromonosporales</taxon>
        <taxon>Micromonosporaceae</taxon>
        <taxon>Micromonospora</taxon>
    </lineage>
</organism>
<dbReference type="InterPro" id="IPR024507">
    <property type="entry name" value="AtzH-like"/>
</dbReference>
<dbReference type="SUPFAM" id="SSF54427">
    <property type="entry name" value="NTF2-like"/>
    <property type="match status" value="1"/>
</dbReference>
<dbReference type="InterPro" id="IPR032710">
    <property type="entry name" value="NTF2-like_dom_sf"/>
</dbReference>
<dbReference type="Pfam" id="PF11533">
    <property type="entry name" value="AtzH-like"/>
    <property type="match status" value="1"/>
</dbReference>
<proteinExistence type="predicted"/>
<comment type="caution">
    <text evidence="1">The sequence shown here is derived from an EMBL/GenBank/DDBJ whole genome shotgun (WGS) entry which is preliminary data.</text>
</comment>
<sequence length="131" mass="14660">MEIDRTEVVAEVTAAFADYERALVDGDADRICAFFWDSERTVRFGLADHQYGLDEQREWRATQPPLPAGRRLVDPAVTTFGRDLAVVTTRFGYAGGMPTGRQTQTWVRLPVGWRIVTAHVSVPHCPVRGIS</sequence>
<accession>A0ABR6MB20</accession>
<name>A0ABR6MB20_MICEC</name>
<evidence type="ECO:0000313" key="2">
    <source>
        <dbReference type="Proteomes" id="UP000618986"/>
    </source>
</evidence>
<evidence type="ECO:0000313" key="1">
    <source>
        <dbReference type="EMBL" id="MBB5112577.1"/>
    </source>
</evidence>
<dbReference type="Gene3D" id="3.10.450.50">
    <property type="match status" value="1"/>
</dbReference>
<dbReference type="GeneID" id="300292988"/>
<gene>
    <name evidence="1" type="ORF">FHU28_002416</name>
</gene>
<dbReference type="RefSeq" id="WP_184683753.1">
    <property type="nucleotide sequence ID" value="NZ_JACHJC010000001.1"/>
</dbReference>
<reference evidence="1 2" key="1">
    <citation type="submission" date="2020-08" db="EMBL/GenBank/DDBJ databases">
        <title>Sequencing the genomes of 1000 actinobacteria strains.</title>
        <authorList>
            <person name="Klenk H.-P."/>
        </authorList>
    </citation>
    <scope>NUCLEOTIDE SEQUENCE [LARGE SCALE GENOMIC DNA]</scope>
    <source>
        <strain evidence="1 2">DSM 43036</strain>
    </source>
</reference>
<dbReference type="EMBL" id="JACHJC010000001">
    <property type="protein sequence ID" value="MBB5112577.1"/>
    <property type="molecule type" value="Genomic_DNA"/>
</dbReference>
<dbReference type="Proteomes" id="UP000618986">
    <property type="component" value="Unassembled WGS sequence"/>
</dbReference>
<protein>
    <submittedName>
        <fullName evidence="1">Ketosteroid isomerase-like protein</fullName>
    </submittedName>
</protein>